<evidence type="ECO:0000256" key="1">
    <source>
        <dbReference type="SAM" id="MobiDB-lite"/>
    </source>
</evidence>
<evidence type="ECO:0000313" key="2">
    <source>
        <dbReference type="EMBL" id="EER45113.1"/>
    </source>
</evidence>
<dbReference type="EMBL" id="GG692419">
    <property type="protein sequence ID" value="EER45113.1"/>
    <property type="molecule type" value="Genomic_DNA"/>
</dbReference>
<feature type="region of interest" description="Disordered" evidence="1">
    <location>
        <begin position="22"/>
        <end position="50"/>
    </location>
</feature>
<dbReference type="STRING" id="544712.C6H1W0"/>
<proteinExistence type="predicted"/>
<dbReference type="VEuPathDB" id="FungiDB:HCDG_00692"/>
<organism evidence="2 3">
    <name type="scientific">Ajellomyces capsulatus (strain H143)</name>
    <name type="common">Darling's disease fungus</name>
    <name type="synonym">Histoplasma capsulatum</name>
    <dbReference type="NCBI Taxonomy" id="544712"/>
    <lineage>
        <taxon>Eukaryota</taxon>
        <taxon>Fungi</taxon>
        <taxon>Dikarya</taxon>
        <taxon>Ascomycota</taxon>
        <taxon>Pezizomycotina</taxon>
        <taxon>Eurotiomycetes</taxon>
        <taxon>Eurotiomycetidae</taxon>
        <taxon>Onygenales</taxon>
        <taxon>Ajellomycetaceae</taxon>
        <taxon>Histoplasma</taxon>
    </lineage>
</organism>
<sequence>MQNPAINDPPSAHTYTYTHNYPYGAASPAPPANTSNVGGSWRWDDAPGGAGGRYVYQDGRGWAGPGLGPDDVDEGAWPGAAMWRGAVELVKTAGNRLARRRRGVEVG</sequence>
<dbReference type="AlphaFoldDB" id="C6H1W0"/>
<dbReference type="HOGENOM" id="CLU_2209273_0_0_1"/>
<dbReference type="OrthoDB" id="4188816at2759"/>
<name>C6H1W0_AJECH</name>
<reference evidence="3" key="1">
    <citation type="submission" date="2009-05" db="EMBL/GenBank/DDBJ databases">
        <title>The genome sequence of Ajellomyces capsulatus strain H143.</title>
        <authorList>
            <person name="Champion M."/>
            <person name="Cuomo C.A."/>
            <person name="Ma L.-J."/>
            <person name="Henn M.R."/>
            <person name="Sil A."/>
            <person name="Goldman B."/>
            <person name="Young S.K."/>
            <person name="Kodira C.D."/>
            <person name="Zeng Q."/>
            <person name="Koehrsen M."/>
            <person name="Alvarado L."/>
            <person name="Berlin A.M."/>
            <person name="Borenstein D."/>
            <person name="Chen Z."/>
            <person name="Engels R."/>
            <person name="Freedman E."/>
            <person name="Gellesch M."/>
            <person name="Goldberg J."/>
            <person name="Griggs A."/>
            <person name="Gujja S."/>
            <person name="Heiman D.I."/>
            <person name="Hepburn T.A."/>
            <person name="Howarth C."/>
            <person name="Jen D."/>
            <person name="Larson L."/>
            <person name="Lewis B."/>
            <person name="Mehta T."/>
            <person name="Park D."/>
            <person name="Pearson M."/>
            <person name="Roberts A."/>
            <person name="Saif S."/>
            <person name="Shea T.D."/>
            <person name="Shenoy N."/>
            <person name="Sisk P."/>
            <person name="Stolte C."/>
            <person name="Sykes S."/>
            <person name="Walk T."/>
            <person name="White J."/>
            <person name="Yandava C."/>
            <person name="Klein B."/>
            <person name="McEwen J.G."/>
            <person name="Puccia R."/>
            <person name="Goldman G.H."/>
            <person name="Felipe M.S."/>
            <person name="Nino-Vega G."/>
            <person name="San-Blas G."/>
            <person name="Taylor J.W."/>
            <person name="Mendoza L."/>
            <person name="Galagan J.E."/>
            <person name="Nusbaum C."/>
            <person name="Birren B.W."/>
        </authorList>
    </citation>
    <scope>NUCLEOTIDE SEQUENCE [LARGE SCALE GENOMIC DNA]</scope>
    <source>
        <strain evidence="3">H143</strain>
    </source>
</reference>
<dbReference type="Proteomes" id="UP000002624">
    <property type="component" value="Unassembled WGS sequence"/>
</dbReference>
<evidence type="ECO:0000313" key="3">
    <source>
        <dbReference type="Proteomes" id="UP000002624"/>
    </source>
</evidence>
<protein>
    <submittedName>
        <fullName evidence="2">Uncharacterized protein</fullName>
    </submittedName>
</protein>
<gene>
    <name evidence="2" type="ORF">HCDG_00692</name>
</gene>
<accession>C6H1W0</accession>